<comment type="catalytic activity">
    <reaction evidence="7 8">
        <text>tRNA(Gln) + L-glutamine + ATP = L-glutaminyl-tRNA(Gln) + AMP + diphosphate</text>
        <dbReference type="Rhea" id="RHEA:20121"/>
        <dbReference type="Rhea" id="RHEA-COMP:9662"/>
        <dbReference type="Rhea" id="RHEA-COMP:9681"/>
        <dbReference type="ChEBI" id="CHEBI:30616"/>
        <dbReference type="ChEBI" id="CHEBI:33019"/>
        <dbReference type="ChEBI" id="CHEBI:58359"/>
        <dbReference type="ChEBI" id="CHEBI:78442"/>
        <dbReference type="ChEBI" id="CHEBI:78521"/>
        <dbReference type="ChEBI" id="CHEBI:456215"/>
        <dbReference type="EC" id="6.1.1.18"/>
    </reaction>
</comment>
<evidence type="ECO:0000259" key="11">
    <source>
        <dbReference type="Pfam" id="PF03950"/>
    </source>
</evidence>
<feature type="binding site" evidence="8">
    <location>
        <begin position="259"/>
        <end position="260"/>
    </location>
    <ligand>
        <name>ATP</name>
        <dbReference type="ChEBI" id="CHEBI:30616"/>
    </ligand>
</feature>
<dbReference type="InterPro" id="IPR000924">
    <property type="entry name" value="Glu/Gln-tRNA-synth"/>
</dbReference>
<feature type="short sequence motif" description="'KMSKS' region" evidence="8">
    <location>
        <begin position="266"/>
        <end position="270"/>
    </location>
</feature>
<evidence type="ECO:0000256" key="8">
    <source>
        <dbReference type="HAMAP-Rule" id="MF_00126"/>
    </source>
</evidence>
<protein>
    <recommendedName>
        <fullName evidence="8">Glutamine--tRNA ligase</fullName>
        <ecNumber evidence="8">6.1.1.18</ecNumber>
    </recommendedName>
    <alternativeName>
        <fullName evidence="8">Glutaminyl-tRNA synthetase</fullName>
        <shortName evidence="8">GlnRS</shortName>
    </alternativeName>
</protein>
<dbReference type="InterPro" id="IPR020058">
    <property type="entry name" value="Glu/Gln-tRNA-synth_Ib_cat-dom"/>
</dbReference>
<evidence type="ECO:0000313" key="14">
    <source>
        <dbReference type="Proteomes" id="UP001500101"/>
    </source>
</evidence>
<dbReference type="SUPFAM" id="SSF50715">
    <property type="entry name" value="Ribosomal protein L25-like"/>
    <property type="match status" value="1"/>
</dbReference>
<dbReference type="InterPro" id="IPR020056">
    <property type="entry name" value="Rbsml_bL25/Gln-tRNA_synth_N"/>
</dbReference>
<sequence length="557" mass="64649">MVEEEKSLNFIEEIIEDDLRNGKNDGRVLTRFPPEPNGYLHIGHAKSICLNFALAQKYNGQTNLRFDDTNPVTEDVEYVDSIKKDIQWLGFQWAEELYTSDYFETLYQYAVDLIKHDLAYVDDSTAEEIAAAKGTPTEPGTPTPYRSRSIEENLQLFEDMRAGKYKDGEKVLRAKIDLVSPNMHMRDPIIYRIKHAHHHRTGDKWCIYPMYDFAHGQSDSIEKITHSVCTLEFIPHRPLYDWLINKLEIFPSKQYEFARLNMTYTVMSKRKLLQLVNEKFVESWDDPRMPTISGLRRRGYTPESIRNFCERIGIQKRENMIDVSLLEFCIREDLNKTAWRRMAVLDPIKLIINNYPEGQVEEMDGENNPEVEGHDGTRKIPFSKELWIERDDFMEDAPKKFFRLGPGLSVRLKHGYIVTCTGFNKDENGKVTEVLCDYVPNSKSGEDTSGMKVKGTIHWVSVAHAQEAEVRLYDRLFQDENPAAAEDFKESINPDSLQIIEKAYIEPDLANAELGKGYQFIRLGYFTLDNKMSKEDKLVFNRTVTLKDSWAKEVKKG</sequence>
<dbReference type="HAMAP" id="MF_00126">
    <property type="entry name" value="Gln_tRNA_synth"/>
    <property type="match status" value="1"/>
</dbReference>
<evidence type="ECO:0000256" key="4">
    <source>
        <dbReference type="ARBA" id="ARBA00022840"/>
    </source>
</evidence>
<feature type="domain" description="Glutamyl/glutaminyl-tRNA synthetase class Ib catalytic" evidence="10">
    <location>
        <begin position="28"/>
        <end position="335"/>
    </location>
</feature>
<dbReference type="RefSeq" id="WP_344675570.1">
    <property type="nucleotide sequence ID" value="NZ_BAAAZI010000012.1"/>
</dbReference>
<feature type="short sequence motif" description="'HIGH' region" evidence="8">
    <location>
        <begin position="34"/>
        <end position="44"/>
    </location>
</feature>
<evidence type="ECO:0000259" key="10">
    <source>
        <dbReference type="Pfam" id="PF00749"/>
    </source>
</evidence>
<evidence type="ECO:0000256" key="5">
    <source>
        <dbReference type="ARBA" id="ARBA00022917"/>
    </source>
</evidence>
<organism evidence="13 14">
    <name type="scientific">Sphingobacterium kyonggiense</name>
    <dbReference type="NCBI Taxonomy" id="714075"/>
    <lineage>
        <taxon>Bacteria</taxon>
        <taxon>Pseudomonadati</taxon>
        <taxon>Bacteroidota</taxon>
        <taxon>Sphingobacteriia</taxon>
        <taxon>Sphingobacteriales</taxon>
        <taxon>Sphingobacteriaceae</taxon>
        <taxon>Sphingobacterium</taxon>
    </lineage>
</organism>
<keyword evidence="6 8" id="KW-0030">Aminoacyl-tRNA synthetase</keyword>
<dbReference type="NCBIfam" id="NF011291">
    <property type="entry name" value="PRK14703.1"/>
    <property type="match status" value="1"/>
</dbReference>
<comment type="caution">
    <text evidence="13">The sequence shown here is derived from an EMBL/GenBank/DDBJ whole genome shotgun (WGS) entry which is preliminary data.</text>
</comment>
<dbReference type="Gene3D" id="2.40.240.10">
    <property type="entry name" value="Ribosomal Protein L25, Chain P"/>
    <property type="match status" value="3"/>
</dbReference>
<dbReference type="EC" id="6.1.1.18" evidence="8"/>
<evidence type="ECO:0000256" key="3">
    <source>
        <dbReference type="ARBA" id="ARBA00022741"/>
    </source>
</evidence>
<name>A0ABP7Z1T5_9SPHI</name>
<dbReference type="InterPro" id="IPR020059">
    <property type="entry name" value="Glu/Gln-tRNA-synth_Ib_codon-bd"/>
</dbReference>
<dbReference type="Pfam" id="PF00749">
    <property type="entry name" value="tRNA-synt_1c"/>
    <property type="match status" value="1"/>
</dbReference>
<feature type="binding site" evidence="8">
    <location>
        <position position="67"/>
    </location>
    <ligand>
        <name>L-glutamine</name>
        <dbReference type="ChEBI" id="CHEBI:58359"/>
    </ligand>
</feature>
<evidence type="ECO:0000256" key="1">
    <source>
        <dbReference type="ARBA" id="ARBA00022490"/>
    </source>
</evidence>
<comment type="subunit">
    <text evidence="8">Monomer.</text>
</comment>
<dbReference type="PANTHER" id="PTHR43097">
    <property type="entry name" value="GLUTAMINE-TRNA LIGASE"/>
    <property type="match status" value="1"/>
</dbReference>
<evidence type="ECO:0000256" key="7">
    <source>
        <dbReference type="ARBA" id="ARBA00048270"/>
    </source>
</evidence>
<keyword evidence="3 8" id="KW-0547">Nucleotide-binding</keyword>
<feature type="domain" description="tRNA synthetases class I (E and Q) anti-codon binding" evidence="12">
    <location>
        <begin position="456"/>
        <end position="529"/>
    </location>
</feature>
<comment type="subcellular location">
    <subcellularLocation>
        <location evidence="8">Cytoplasm</location>
    </subcellularLocation>
</comment>
<comment type="similarity">
    <text evidence="8 9">Belongs to the class-I aminoacyl-tRNA synthetase family.</text>
</comment>
<dbReference type="PRINTS" id="PR00987">
    <property type="entry name" value="TRNASYNTHGLU"/>
</dbReference>
<reference evidence="14" key="1">
    <citation type="journal article" date="2019" name="Int. J. Syst. Evol. Microbiol.">
        <title>The Global Catalogue of Microorganisms (GCM) 10K type strain sequencing project: providing services to taxonomists for standard genome sequencing and annotation.</title>
        <authorList>
            <consortium name="The Broad Institute Genomics Platform"/>
            <consortium name="The Broad Institute Genome Sequencing Center for Infectious Disease"/>
            <person name="Wu L."/>
            <person name="Ma J."/>
        </authorList>
    </citation>
    <scope>NUCLEOTIDE SEQUENCE [LARGE SCALE GENOMIC DNA]</scope>
    <source>
        <strain evidence="14">JCM 16704</strain>
    </source>
</reference>
<dbReference type="PANTHER" id="PTHR43097:SF5">
    <property type="entry name" value="GLUTAMATE--TRNA LIGASE"/>
    <property type="match status" value="1"/>
</dbReference>
<keyword evidence="5 8" id="KW-0648">Protein biosynthesis</keyword>
<accession>A0ABP7Z1T5</accession>
<evidence type="ECO:0000259" key="12">
    <source>
        <dbReference type="Pfam" id="PF20974"/>
    </source>
</evidence>
<dbReference type="InterPro" id="IPR011035">
    <property type="entry name" value="Ribosomal_bL25/Gln-tRNA_synth"/>
</dbReference>
<evidence type="ECO:0000313" key="13">
    <source>
        <dbReference type="EMBL" id="GAA4145579.1"/>
    </source>
</evidence>
<dbReference type="Proteomes" id="UP001500101">
    <property type="component" value="Unassembled WGS sequence"/>
</dbReference>
<dbReference type="Gene3D" id="3.40.50.620">
    <property type="entry name" value="HUPs"/>
    <property type="match status" value="1"/>
</dbReference>
<dbReference type="CDD" id="cd00807">
    <property type="entry name" value="GlnRS_core"/>
    <property type="match status" value="1"/>
</dbReference>
<feature type="binding site" evidence="8">
    <location>
        <begin position="267"/>
        <end position="269"/>
    </location>
    <ligand>
        <name>ATP</name>
        <dbReference type="ChEBI" id="CHEBI:30616"/>
    </ligand>
</feature>
<keyword evidence="1 8" id="KW-0963">Cytoplasm</keyword>
<gene>
    <name evidence="8" type="primary">glnS</name>
    <name evidence="13" type="ORF">GCM10022216_29640</name>
</gene>
<keyword evidence="4 8" id="KW-0067">ATP-binding</keyword>
<dbReference type="SUPFAM" id="SSF52374">
    <property type="entry name" value="Nucleotidylyl transferase"/>
    <property type="match status" value="1"/>
</dbReference>
<dbReference type="PROSITE" id="PS00178">
    <property type="entry name" value="AA_TRNA_LIGASE_I"/>
    <property type="match status" value="1"/>
</dbReference>
<dbReference type="Pfam" id="PF03950">
    <property type="entry name" value="tRNA-synt_1c_C"/>
    <property type="match status" value="1"/>
</dbReference>
<dbReference type="InterPro" id="IPR049437">
    <property type="entry name" value="tRNA-synt_1c_C2"/>
</dbReference>
<evidence type="ECO:0000256" key="2">
    <source>
        <dbReference type="ARBA" id="ARBA00022598"/>
    </source>
</evidence>
<dbReference type="InterPro" id="IPR004514">
    <property type="entry name" value="Gln-tRNA-synth"/>
</dbReference>
<keyword evidence="2 8" id="KW-0436">Ligase</keyword>
<dbReference type="Pfam" id="PF20974">
    <property type="entry name" value="tRNA-synt_1c_C2"/>
    <property type="match status" value="1"/>
</dbReference>
<dbReference type="InterPro" id="IPR050132">
    <property type="entry name" value="Gln/Glu-tRNA_Ligase"/>
</dbReference>
<dbReference type="NCBIfam" id="TIGR00440">
    <property type="entry name" value="glnS"/>
    <property type="match status" value="1"/>
</dbReference>
<feature type="binding site" evidence="8">
    <location>
        <position position="230"/>
    </location>
    <ligand>
        <name>ATP</name>
        <dbReference type="ChEBI" id="CHEBI:30616"/>
    </ligand>
</feature>
<comment type="caution">
    <text evidence="8">Lacks conserved residue(s) required for the propagation of feature annotation.</text>
</comment>
<feature type="binding site" evidence="8">
    <location>
        <begin position="41"/>
        <end position="47"/>
    </location>
    <ligand>
        <name>ATP</name>
        <dbReference type="ChEBI" id="CHEBI:30616"/>
    </ligand>
</feature>
<dbReference type="GO" id="GO:0016874">
    <property type="term" value="F:ligase activity"/>
    <property type="evidence" value="ECO:0007669"/>
    <property type="project" value="UniProtKB-KW"/>
</dbReference>
<keyword evidence="14" id="KW-1185">Reference proteome</keyword>
<dbReference type="InterPro" id="IPR014729">
    <property type="entry name" value="Rossmann-like_a/b/a_fold"/>
</dbReference>
<feature type="binding site" evidence="8">
    <location>
        <begin position="35"/>
        <end position="37"/>
    </location>
    <ligand>
        <name>ATP</name>
        <dbReference type="ChEBI" id="CHEBI:30616"/>
    </ligand>
</feature>
<dbReference type="EMBL" id="BAAAZI010000012">
    <property type="protein sequence ID" value="GAA4145579.1"/>
    <property type="molecule type" value="Genomic_DNA"/>
</dbReference>
<dbReference type="InterPro" id="IPR001412">
    <property type="entry name" value="aa-tRNA-synth_I_CS"/>
</dbReference>
<feature type="domain" description="Glutamyl/glutaminyl-tRNA synthetase class Ib anti-codon binding" evidence="11">
    <location>
        <begin position="338"/>
        <end position="438"/>
    </location>
</feature>
<evidence type="ECO:0000256" key="6">
    <source>
        <dbReference type="ARBA" id="ARBA00023146"/>
    </source>
</evidence>
<proteinExistence type="inferred from homology"/>
<feature type="binding site" evidence="8">
    <location>
        <position position="211"/>
    </location>
    <ligand>
        <name>L-glutamine</name>
        <dbReference type="ChEBI" id="CHEBI:58359"/>
    </ligand>
</feature>
<evidence type="ECO:0000256" key="9">
    <source>
        <dbReference type="RuleBase" id="RU363037"/>
    </source>
</evidence>
<dbReference type="InterPro" id="IPR022861">
    <property type="entry name" value="Gln_tRNA_ligase_bac"/>
</dbReference>